<dbReference type="InterPro" id="IPR001753">
    <property type="entry name" value="Enoyl-CoA_hydra/iso"/>
</dbReference>
<comment type="similarity">
    <text evidence="1 2">Belongs to the enoyl-CoA hydratase/isomerase family.</text>
</comment>
<gene>
    <name evidence="3" type="ORF">J43TS3_06630</name>
</gene>
<dbReference type="InterPro" id="IPR029045">
    <property type="entry name" value="ClpP/crotonase-like_dom_sf"/>
</dbReference>
<dbReference type="Pfam" id="PF00378">
    <property type="entry name" value="ECH_1"/>
    <property type="match status" value="1"/>
</dbReference>
<evidence type="ECO:0000256" key="2">
    <source>
        <dbReference type="RuleBase" id="RU003707"/>
    </source>
</evidence>
<protein>
    <submittedName>
        <fullName evidence="3">Enoyl-CoA hydratase</fullName>
    </submittedName>
</protein>
<keyword evidence="4" id="KW-1185">Reference proteome</keyword>
<dbReference type="PROSITE" id="PS00166">
    <property type="entry name" value="ENOYL_COA_HYDRATASE"/>
    <property type="match status" value="1"/>
</dbReference>
<dbReference type="Gene3D" id="3.90.226.10">
    <property type="entry name" value="2-enoyl-CoA Hydratase, Chain A, domain 1"/>
    <property type="match status" value="1"/>
</dbReference>
<accession>A0A920C6U8</accession>
<dbReference type="EMBL" id="BORP01000001">
    <property type="protein sequence ID" value="GIO26052.1"/>
    <property type="molecule type" value="Genomic_DNA"/>
</dbReference>
<dbReference type="GO" id="GO:0006635">
    <property type="term" value="P:fatty acid beta-oxidation"/>
    <property type="evidence" value="ECO:0007669"/>
    <property type="project" value="TreeGrafter"/>
</dbReference>
<sequence>MGVITYQYMSDKDYSVITINREEKRNAISLRMAEELMTAIEKAKKDSIKFLVITGAGDRMFCSGGDLNDLHGNLSVEEAERRLLTMMGVLHEIAVFPVPTIALLNGGAAGGGCELATACDIRIARRSTKFGFIQSSLGIMPGWGGGILLAKRVHTSFAFRWIMEGTVYQAEELEAKGWLHRLINNEDWQDKDEVLAPYIAKSFQQMKIFKSQYLEEIGVIGLKDRMMNEVKKCASLWETEEHRHAVEAFLNRD</sequence>
<dbReference type="GO" id="GO:0003824">
    <property type="term" value="F:catalytic activity"/>
    <property type="evidence" value="ECO:0007669"/>
    <property type="project" value="InterPro"/>
</dbReference>
<name>A0A920C6U8_9BACI</name>
<dbReference type="PANTHER" id="PTHR11941">
    <property type="entry name" value="ENOYL-COA HYDRATASE-RELATED"/>
    <property type="match status" value="1"/>
</dbReference>
<reference evidence="3" key="1">
    <citation type="submission" date="2021-03" db="EMBL/GenBank/DDBJ databases">
        <title>Antimicrobial resistance genes in bacteria isolated from Japanese honey, and their potential for conferring macrolide and lincosamide resistance in the American foulbrood pathogen Paenibacillus larvae.</title>
        <authorList>
            <person name="Okamoto M."/>
            <person name="Kumagai M."/>
            <person name="Kanamori H."/>
            <person name="Takamatsu D."/>
        </authorList>
    </citation>
    <scope>NUCLEOTIDE SEQUENCE</scope>
    <source>
        <strain evidence="3">J43TS3</strain>
    </source>
</reference>
<dbReference type="CDD" id="cd06558">
    <property type="entry name" value="crotonase-like"/>
    <property type="match status" value="1"/>
</dbReference>
<dbReference type="RefSeq" id="WP_244853320.1">
    <property type="nucleotide sequence ID" value="NZ_BORP01000001.1"/>
</dbReference>
<evidence type="ECO:0000313" key="4">
    <source>
        <dbReference type="Proteomes" id="UP000676917"/>
    </source>
</evidence>
<dbReference type="InterPro" id="IPR018376">
    <property type="entry name" value="Enoyl-CoA_hyd/isom_CS"/>
</dbReference>
<proteinExistence type="inferred from homology"/>
<dbReference type="PANTHER" id="PTHR11941:SF54">
    <property type="entry name" value="ENOYL-COA HYDRATASE, MITOCHONDRIAL"/>
    <property type="match status" value="1"/>
</dbReference>
<dbReference type="Proteomes" id="UP000676917">
    <property type="component" value="Unassembled WGS sequence"/>
</dbReference>
<comment type="caution">
    <text evidence="3">The sequence shown here is derived from an EMBL/GenBank/DDBJ whole genome shotgun (WGS) entry which is preliminary data.</text>
</comment>
<organism evidence="3 4">
    <name type="scientific">Ornithinibacillus bavariensis</name>
    <dbReference type="NCBI Taxonomy" id="545502"/>
    <lineage>
        <taxon>Bacteria</taxon>
        <taxon>Bacillati</taxon>
        <taxon>Bacillota</taxon>
        <taxon>Bacilli</taxon>
        <taxon>Bacillales</taxon>
        <taxon>Bacillaceae</taxon>
        <taxon>Ornithinibacillus</taxon>
    </lineage>
</organism>
<dbReference type="AlphaFoldDB" id="A0A920C6U8"/>
<evidence type="ECO:0000256" key="1">
    <source>
        <dbReference type="ARBA" id="ARBA00005254"/>
    </source>
</evidence>
<evidence type="ECO:0000313" key="3">
    <source>
        <dbReference type="EMBL" id="GIO26052.1"/>
    </source>
</evidence>
<dbReference type="SUPFAM" id="SSF52096">
    <property type="entry name" value="ClpP/crotonase"/>
    <property type="match status" value="1"/>
</dbReference>